<feature type="active site" description="Charge relay system" evidence="5">
    <location>
        <position position="137"/>
    </location>
</feature>
<protein>
    <recommendedName>
        <fullName evidence="3">amidase</fullName>
        <ecNumber evidence="3">3.5.1.4</ecNumber>
    </recommendedName>
</protein>
<dbReference type="Gene3D" id="3.90.1300.10">
    <property type="entry name" value="Amidase signature (AS) domain"/>
    <property type="match status" value="1"/>
</dbReference>
<feature type="binding site" evidence="6">
    <location>
        <begin position="233"/>
        <end position="236"/>
    </location>
    <ligand>
        <name>substrate</name>
    </ligand>
</feature>
<feature type="active site" description="Charge relay system" evidence="5">
    <location>
        <position position="212"/>
    </location>
</feature>
<dbReference type="Proteomes" id="UP000054270">
    <property type="component" value="Unassembled WGS sequence"/>
</dbReference>
<name>A0A0D2NXU6_HYPSF</name>
<dbReference type="OrthoDB" id="6428749at2759"/>
<evidence type="ECO:0000313" key="8">
    <source>
        <dbReference type="EMBL" id="KJA21301.1"/>
    </source>
</evidence>
<keyword evidence="4" id="KW-0378">Hydrolase</keyword>
<feature type="binding site" evidence="6">
    <location>
        <position position="212"/>
    </location>
    <ligand>
        <name>substrate</name>
    </ligand>
</feature>
<dbReference type="PIRSF" id="PIRSF001221">
    <property type="entry name" value="Amidase_fungi"/>
    <property type="match status" value="1"/>
</dbReference>
<evidence type="ECO:0000256" key="1">
    <source>
        <dbReference type="ARBA" id="ARBA00001311"/>
    </source>
</evidence>
<comment type="catalytic activity">
    <reaction evidence="1">
        <text>a monocarboxylic acid amide + H2O = a monocarboxylate + NH4(+)</text>
        <dbReference type="Rhea" id="RHEA:12020"/>
        <dbReference type="ChEBI" id="CHEBI:15377"/>
        <dbReference type="ChEBI" id="CHEBI:28938"/>
        <dbReference type="ChEBI" id="CHEBI:35757"/>
        <dbReference type="ChEBI" id="CHEBI:83628"/>
        <dbReference type="EC" id="3.5.1.4"/>
    </reaction>
</comment>
<dbReference type="InterPro" id="IPR023631">
    <property type="entry name" value="Amidase_dom"/>
</dbReference>
<dbReference type="PROSITE" id="PS00571">
    <property type="entry name" value="AMIDASES"/>
    <property type="match status" value="1"/>
</dbReference>
<evidence type="ECO:0000256" key="2">
    <source>
        <dbReference type="ARBA" id="ARBA00009199"/>
    </source>
</evidence>
<dbReference type="GO" id="GO:0004040">
    <property type="term" value="F:amidase activity"/>
    <property type="evidence" value="ECO:0007669"/>
    <property type="project" value="UniProtKB-EC"/>
</dbReference>
<evidence type="ECO:0000256" key="4">
    <source>
        <dbReference type="ARBA" id="ARBA00022801"/>
    </source>
</evidence>
<reference evidence="9" key="1">
    <citation type="submission" date="2014-04" db="EMBL/GenBank/DDBJ databases">
        <title>Evolutionary Origins and Diversification of the Mycorrhizal Mutualists.</title>
        <authorList>
            <consortium name="DOE Joint Genome Institute"/>
            <consortium name="Mycorrhizal Genomics Consortium"/>
            <person name="Kohler A."/>
            <person name="Kuo A."/>
            <person name="Nagy L.G."/>
            <person name="Floudas D."/>
            <person name="Copeland A."/>
            <person name="Barry K.W."/>
            <person name="Cichocki N."/>
            <person name="Veneault-Fourrey C."/>
            <person name="LaButti K."/>
            <person name="Lindquist E.A."/>
            <person name="Lipzen A."/>
            <person name="Lundell T."/>
            <person name="Morin E."/>
            <person name="Murat C."/>
            <person name="Riley R."/>
            <person name="Ohm R."/>
            <person name="Sun H."/>
            <person name="Tunlid A."/>
            <person name="Henrissat B."/>
            <person name="Grigoriev I.V."/>
            <person name="Hibbett D.S."/>
            <person name="Martin F."/>
        </authorList>
    </citation>
    <scope>NUCLEOTIDE SEQUENCE [LARGE SCALE GENOMIC DNA]</scope>
    <source>
        <strain evidence="9">FD-334 SS-4</strain>
    </source>
</reference>
<evidence type="ECO:0000256" key="3">
    <source>
        <dbReference type="ARBA" id="ARBA00012922"/>
    </source>
</evidence>
<feature type="binding site" evidence="6">
    <location>
        <position position="186"/>
    </location>
    <ligand>
        <name>substrate</name>
    </ligand>
</feature>
<organism evidence="8 9">
    <name type="scientific">Hypholoma sublateritium (strain FD-334 SS-4)</name>
    <dbReference type="NCBI Taxonomy" id="945553"/>
    <lineage>
        <taxon>Eukaryota</taxon>
        <taxon>Fungi</taxon>
        <taxon>Dikarya</taxon>
        <taxon>Basidiomycota</taxon>
        <taxon>Agaricomycotina</taxon>
        <taxon>Agaricomycetes</taxon>
        <taxon>Agaricomycetidae</taxon>
        <taxon>Agaricales</taxon>
        <taxon>Agaricineae</taxon>
        <taxon>Strophariaceae</taxon>
        <taxon>Hypholoma</taxon>
    </lineage>
</organism>
<dbReference type="InterPro" id="IPR036928">
    <property type="entry name" value="AS_sf"/>
</dbReference>
<comment type="similarity">
    <text evidence="2">Belongs to the amidase family.</text>
</comment>
<sequence length="577" mass="62454">MTSIHWRETVAQKRKEQAATIPKNWILENLPSNEILNVVDFPEKCGLLTFKDIAITNTEVDVLLEKLANGIWSSVEVTTAFSKRAVIAHQLVNCLTEIFIDRALARAAELDNHLKTTGKVVGPLHGSNLMRLPISLKDQINIKGIDSTMGYVSWVGKPAAKNALLVDILEECGAVLYVKTNIPQTLMWPETFNHVFGRTSNPYNRTLTSGGSSGGEGALVALRGSPIGIGSDIGGSVRIPSAFNGIYGLRGSYGRIPYAGCVNSMEGQDSILSVLGPLTNSIAGVKAFTKAVVAKKPWLKDPLAVRKPWSEDEYKLVDHGNGTKLCFAVLWNDGVTVPHPPVTRGLVETKHALLAAGHQVIDWTPLKHEEFYKAAGAIWGAAAAEDYRVATAPSGEPVVASMELSAEDLSVLPTNSVPSFRPPANGISAYELWQVQKKKRDIRQEYLDHWNATAAVTGTGRPVDAIISPCAAYVAPPHGMNKSAGYTTIWNVLDYTALVIPTGLSVDLTIDSPRPAHAFLNPADKTNYEFYNPVTFKDAPITIQVVGRTLEEEAIIAMGEIVDAALKKHLTISPSNL</sequence>
<evidence type="ECO:0000259" key="7">
    <source>
        <dbReference type="Pfam" id="PF01425"/>
    </source>
</evidence>
<accession>A0A0D2NXU6</accession>
<proteinExistence type="inferred from homology"/>
<dbReference type="Pfam" id="PF01425">
    <property type="entry name" value="Amidase"/>
    <property type="match status" value="1"/>
</dbReference>
<dbReference type="STRING" id="945553.A0A0D2NXU6"/>
<dbReference type="EMBL" id="KN817559">
    <property type="protein sequence ID" value="KJA21301.1"/>
    <property type="molecule type" value="Genomic_DNA"/>
</dbReference>
<evidence type="ECO:0000313" key="9">
    <source>
        <dbReference type="Proteomes" id="UP000054270"/>
    </source>
</evidence>
<evidence type="ECO:0000256" key="5">
    <source>
        <dbReference type="PIRSR" id="PIRSR001221-1"/>
    </source>
</evidence>
<dbReference type="OMA" id="QFKYYGY"/>
<dbReference type="InterPro" id="IPR020556">
    <property type="entry name" value="Amidase_CS"/>
</dbReference>
<dbReference type="SUPFAM" id="SSF75304">
    <property type="entry name" value="Amidase signature (AS) enzymes"/>
    <property type="match status" value="1"/>
</dbReference>
<dbReference type="EC" id="3.5.1.4" evidence="3"/>
<dbReference type="AlphaFoldDB" id="A0A0D2NXU6"/>
<gene>
    <name evidence="8" type="ORF">HYPSUDRAFT_140805</name>
</gene>
<feature type="active site" description="Acyl-ester intermediate" evidence="5">
    <location>
        <position position="236"/>
    </location>
</feature>
<feature type="domain" description="Amidase" evidence="7">
    <location>
        <begin position="76"/>
        <end position="555"/>
    </location>
</feature>
<dbReference type="PANTHER" id="PTHR46072:SF2">
    <property type="entry name" value="AMIDASE (EUROFUNG)"/>
    <property type="match status" value="1"/>
</dbReference>
<evidence type="ECO:0000256" key="6">
    <source>
        <dbReference type="PIRSR" id="PIRSR001221-2"/>
    </source>
</evidence>
<keyword evidence="9" id="KW-1185">Reference proteome</keyword>
<dbReference type="PANTHER" id="PTHR46072">
    <property type="entry name" value="AMIDASE-RELATED-RELATED"/>
    <property type="match status" value="1"/>
</dbReference>